<dbReference type="EMBL" id="CADCTC010000050">
    <property type="protein sequence ID" value="CAA9226266.1"/>
    <property type="molecule type" value="Genomic_DNA"/>
</dbReference>
<evidence type="ECO:0000313" key="1">
    <source>
        <dbReference type="EMBL" id="CAA9226266.1"/>
    </source>
</evidence>
<accession>A0A6J4HM95</accession>
<protein>
    <submittedName>
        <fullName evidence="1">Uncharacterized protein</fullName>
    </submittedName>
</protein>
<proteinExistence type="predicted"/>
<name>A0A6J4HM95_9CHLR</name>
<dbReference type="AlphaFoldDB" id="A0A6J4HM95"/>
<reference evidence="1" key="1">
    <citation type="submission" date="2020-02" db="EMBL/GenBank/DDBJ databases">
        <authorList>
            <person name="Meier V. D."/>
        </authorList>
    </citation>
    <scope>NUCLEOTIDE SEQUENCE</scope>
    <source>
        <strain evidence="1">AVDCRST_MAG77</strain>
    </source>
</reference>
<sequence length="113" mass="12159">MATEMLDAQRRQGIGVDPLLSGVLAAENALSLAWQRLNELRRAAFHGGRYDSVQYDRAVRAYHDAETTLRSARAAWLRRAHSTPLSLVGAPVASAPVAIALAAMPPADQLRAA</sequence>
<gene>
    <name evidence="1" type="ORF">AVDCRST_MAG77-969</name>
</gene>
<organism evidence="1">
    <name type="scientific">uncultured Chloroflexota bacterium</name>
    <dbReference type="NCBI Taxonomy" id="166587"/>
    <lineage>
        <taxon>Bacteria</taxon>
        <taxon>Bacillati</taxon>
        <taxon>Chloroflexota</taxon>
        <taxon>environmental samples</taxon>
    </lineage>
</organism>